<feature type="non-terminal residue" evidence="5">
    <location>
        <position position="1"/>
    </location>
</feature>
<dbReference type="EMBL" id="CALNXI010001418">
    <property type="protein sequence ID" value="CAH3168420.1"/>
    <property type="molecule type" value="Genomic_DNA"/>
</dbReference>
<evidence type="ECO:0000313" key="6">
    <source>
        <dbReference type="Proteomes" id="UP001159427"/>
    </source>
</evidence>
<reference evidence="5 6" key="1">
    <citation type="submission" date="2022-05" db="EMBL/GenBank/DDBJ databases">
        <authorList>
            <consortium name="Genoscope - CEA"/>
            <person name="William W."/>
        </authorList>
    </citation>
    <scope>NUCLEOTIDE SEQUENCE [LARGE SCALE GENOMIC DNA]</scope>
</reference>
<feature type="disulfide bond" evidence="3">
    <location>
        <begin position="443"/>
        <end position="461"/>
    </location>
</feature>
<dbReference type="PANTHER" id="PTHR36191">
    <property type="entry name" value="ENDO/EXONUCLEASE/PHOSPHATASE DOMAIN-CONTAINING PROTEIN-RELATED"/>
    <property type="match status" value="1"/>
</dbReference>
<dbReference type="Gene3D" id="4.10.400.10">
    <property type="entry name" value="Low-density Lipoprotein Receptor"/>
    <property type="match status" value="1"/>
</dbReference>
<feature type="domain" description="UMOD/GP2/OIT3-like D8C" evidence="4">
    <location>
        <begin position="48"/>
        <end position="110"/>
    </location>
</feature>
<protein>
    <recommendedName>
        <fullName evidence="4">UMOD/GP2/OIT3-like D8C domain-containing protein</fullName>
    </recommendedName>
</protein>
<dbReference type="SMART" id="SM00192">
    <property type="entry name" value="LDLa"/>
    <property type="match status" value="2"/>
</dbReference>
<dbReference type="Pfam" id="PF23283">
    <property type="entry name" value="D8C_UMOD"/>
    <property type="match status" value="2"/>
</dbReference>
<keyword evidence="1" id="KW-0732">Signal</keyword>
<evidence type="ECO:0000256" key="1">
    <source>
        <dbReference type="ARBA" id="ARBA00022729"/>
    </source>
</evidence>
<dbReference type="InterPro" id="IPR002172">
    <property type="entry name" value="LDrepeatLR_classA_rpt"/>
</dbReference>
<proteinExistence type="predicted"/>
<dbReference type="InterPro" id="IPR036055">
    <property type="entry name" value="LDL_receptor-like_sf"/>
</dbReference>
<dbReference type="InterPro" id="IPR057774">
    <property type="entry name" value="D8C_UMOD/GP2/OIT3-like"/>
</dbReference>
<dbReference type="PROSITE" id="PS50068">
    <property type="entry name" value="LDLRA_2"/>
    <property type="match status" value="1"/>
</dbReference>
<dbReference type="Proteomes" id="UP001159427">
    <property type="component" value="Unassembled WGS sequence"/>
</dbReference>
<name>A0ABN8QTN6_9CNID</name>
<dbReference type="Gene3D" id="2.10.70.10">
    <property type="entry name" value="Complement Module, domain 1"/>
    <property type="match status" value="1"/>
</dbReference>
<evidence type="ECO:0000259" key="4">
    <source>
        <dbReference type="Pfam" id="PF23283"/>
    </source>
</evidence>
<dbReference type="CDD" id="cd00112">
    <property type="entry name" value="LDLa"/>
    <property type="match status" value="1"/>
</dbReference>
<gene>
    <name evidence="5" type="ORF">PEVE_00006487</name>
</gene>
<dbReference type="Pfam" id="PF00057">
    <property type="entry name" value="Ldl_recept_a"/>
    <property type="match status" value="1"/>
</dbReference>
<dbReference type="PANTHER" id="PTHR36191:SF4">
    <property type="entry name" value="VWFD DOMAIN-CONTAINING PROTEIN"/>
    <property type="match status" value="1"/>
</dbReference>
<dbReference type="SUPFAM" id="SSF57424">
    <property type="entry name" value="LDL receptor-like module"/>
    <property type="match status" value="1"/>
</dbReference>
<keyword evidence="2 3" id="KW-1015">Disulfide bond</keyword>
<comment type="caution">
    <text evidence="5">The sequence shown here is derived from an EMBL/GenBank/DDBJ whole genome shotgun (WGS) entry which is preliminary data.</text>
</comment>
<feature type="domain" description="UMOD/GP2/OIT3-like D8C" evidence="4">
    <location>
        <begin position="192"/>
        <end position="271"/>
    </location>
</feature>
<feature type="disulfide bond" evidence="3">
    <location>
        <begin position="455"/>
        <end position="470"/>
    </location>
</feature>
<keyword evidence="6" id="KW-1185">Reference proteome</keyword>
<comment type="caution">
    <text evidence="3">Lacks conserved residue(s) required for the propagation of feature annotation.</text>
</comment>
<evidence type="ECO:0000256" key="2">
    <source>
        <dbReference type="ARBA" id="ARBA00023157"/>
    </source>
</evidence>
<evidence type="ECO:0000313" key="5">
    <source>
        <dbReference type="EMBL" id="CAH3168420.1"/>
    </source>
</evidence>
<sequence>ASKDAECVNFTTLSDMSRSRFFSNNVTTDSDLYLKNWFAFNGSAGDLIATSCVASNHCGTSVPGWMLGRHPSVVEGVVRRFACFSQKQQCCMYSVSMRVRNCSSFYVYKLDSMPSFSVSFRMCGAGIEGTANTIWTNLHLPFRSKRNSGDECSSYQSLEGRDRAADYFSYNTMKCDANLPRTWYRFTGPAGAVMPTHCVPKLHCGTLSPGWLNGKHPTVEEGVVERMVCFTNNDDCCFWYSEVRVRNCGDFMVYKFGEFPESQPFCSLRYCGVGKTGCKDKHGNVYEVHQIWNPNPLITCTCWPGFKVECKNTRSGCWDSLGNAFGNGQEWLSSSLTKCACTDEQIHCTNLSRPACTDENGLVREHGINWFPGPCFNCSCTDGVISCVKYDVSVEYGLFRMTTAGICLPCLRPNVDIRPSGQGTVSNCRVFFQLKNSNELFHCLNGAFIKKEHVCNGNNECLDGSDEADCQDVICGDEQGQVLILKEVWKVTECIECRCEAGLLKCKRLLRVVFPGMYAYAPLTEKCEQPSCNTVDFIRERKHTCEGIETTKGGRVILRGKTWKYQDCKFTFRKLSEIQGCPKMLGPTCDMYDGAICCAQKCQALAELTSQMRGMPQLCPGGLHAVATGGACVTPEPNCLLGHDFCQTNVSCQDENANTYFEGAQWSVGDCITCRCNNGFISCEQHVTFLTSSDGLVQNCTQPQCNVVAFVKTNRGICKGKWKNQVLFDGHRWSVNDVDFFCFSGERVRPGCYLEADKIHCTGAFKGIQDVTHISGELFLCDSGDEIRSLNDRCNKIDECNDKSDEKDCIHCQFSSRCTESSIPASWEHKESCDCERQAILRQVRSKLSSANLTNLMELIGDLKKEANNFTNKRQFFCYLKDLFQTGVRILSPISQRNDMVVLNFSKVS</sequence>
<accession>A0ABN8QTN6</accession>
<evidence type="ECO:0000256" key="3">
    <source>
        <dbReference type="PROSITE-ProRule" id="PRU00124"/>
    </source>
</evidence>
<organism evidence="5 6">
    <name type="scientific">Porites evermanni</name>
    <dbReference type="NCBI Taxonomy" id="104178"/>
    <lineage>
        <taxon>Eukaryota</taxon>
        <taxon>Metazoa</taxon>
        <taxon>Cnidaria</taxon>
        <taxon>Anthozoa</taxon>
        <taxon>Hexacorallia</taxon>
        <taxon>Scleractinia</taxon>
        <taxon>Fungiina</taxon>
        <taxon>Poritidae</taxon>
        <taxon>Porites</taxon>
    </lineage>
</organism>